<dbReference type="Gene3D" id="3.40.50.11350">
    <property type="match status" value="1"/>
</dbReference>
<organism evidence="5 6">
    <name type="scientific">Pomacea canaliculata</name>
    <name type="common">Golden apple snail</name>
    <dbReference type="NCBI Taxonomy" id="400727"/>
    <lineage>
        <taxon>Eukaryota</taxon>
        <taxon>Metazoa</taxon>
        <taxon>Spiralia</taxon>
        <taxon>Lophotrochozoa</taxon>
        <taxon>Mollusca</taxon>
        <taxon>Gastropoda</taxon>
        <taxon>Caenogastropoda</taxon>
        <taxon>Architaenioglossa</taxon>
        <taxon>Ampullarioidea</taxon>
        <taxon>Ampullariidae</taxon>
        <taxon>Pomacea</taxon>
    </lineage>
</organism>
<evidence type="ECO:0000259" key="4">
    <source>
        <dbReference type="PROSITE" id="PS51659"/>
    </source>
</evidence>
<keyword evidence="2 3" id="KW-0808">Transferase</keyword>
<proteinExistence type="inferred from homology"/>
<reference evidence="5 6" key="1">
    <citation type="submission" date="2018-04" db="EMBL/GenBank/DDBJ databases">
        <title>The genome of golden apple snail Pomacea canaliculata provides insight into stress tolerance and invasive adaptation.</title>
        <authorList>
            <person name="Liu C."/>
            <person name="Liu B."/>
            <person name="Ren Y."/>
            <person name="Zhang Y."/>
            <person name="Wang H."/>
            <person name="Li S."/>
            <person name="Jiang F."/>
            <person name="Yin L."/>
            <person name="Zhang G."/>
            <person name="Qian W."/>
            <person name="Fan W."/>
        </authorList>
    </citation>
    <scope>NUCLEOTIDE SEQUENCE [LARGE SCALE GENOMIC DNA]</scope>
    <source>
        <strain evidence="5">SZHN2017</strain>
        <tissue evidence="5">Muscle</tissue>
    </source>
</reference>
<protein>
    <recommendedName>
        <fullName evidence="4">GT23 domain-containing protein</fullName>
    </recommendedName>
</protein>
<dbReference type="Pfam" id="PF19745">
    <property type="entry name" value="FUT8_N_cat"/>
    <property type="match status" value="1"/>
</dbReference>
<evidence type="ECO:0000313" key="6">
    <source>
        <dbReference type="Proteomes" id="UP000245119"/>
    </source>
</evidence>
<dbReference type="GO" id="GO:0006487">
    <property type="term" value="P:protein N-linked glycosylation"/>
    <property type="evidence" value="ECO:0007669"/>
    <property type="project" value="TreeGrafter"/>
</dbReference>
<evidence type="ECO:0000256" key="2">
    <source>
        <dbReference type="ARBA" id="ARBA00022679"/>
    </source>
</evidence>
<keyword evidence="6" id="KW-1185">Reference proteome</keyword>
<name>A0A2T7NP57_POMCA</name>
<dbReference type="CDD" id="cd11300">
    <property type="entry name" value="Fut8_like"/>
    <property type="match status" value="1"/>
</dbReference>
<dbReference type="PANTHER" id="PTHR13132">
    <property type="entry name" value="ALPHA- 1,6 -FUCOSYLTRANSFERASE"/>
    <property type="match status" value="1"/>
</dbReference>
<sequence>MELVHFPTCTSLPQDQQQHRSFPKERMIELLGLLKDNFSERFKDFHDLKDEIRLFENPFAADVSSAPTDLQLELIDLQSQTSLLDKFRAMQTIAFYAVLPAETFPNLRKQALRMITMFTSTYYQCPLKADDNFAAGSDMIILFTFVVFTFFSCLQHKESLSTEELLKARQCLKRATTEITLMKLKQPKTDEDFNLTKALYPLSTERETARRRVESTAREVFYFITAKMDALSHGNFSSDESAKQLLNNTKEELKGYKWALLNGLHLLRHVDEDEEWRGTMSRQLGQLVQRRLYDLQNPHNCTTAKLVVCNLDRKDGFLSMLHEATMCLLTAYATHRTLVLTTNGWRFTPSTWDTFMMPLSTCTANDTRDMDPKNQAVSSRVVQLKTLVGDWNNSPAKFRPRAIPADLAKRLRAFHGDPPTWWVGQLVSFLLRPQPHLQQTINAQAERIGFQRPIVGIQVRRTDKVNDEAVLHSLEEYMKHVEEYYDLRQQHEDIKERRLFLATDEPSLFAELQKKYPHYNISRVEGSADTSSVKSRFTRGGLSAILVDLHLLSMCDFVVCTYTSNVCRAVYELMQTRHGDASHKVYSLDSSVYYVTYYDIYYQRAVISHDARSAAEVSFQVGDLLHIHSYLYHLKERAVAGNLRNGSTFGMNTRTGKLGLFPSYKAVDEIVEENMGENI</sequence>
<gene>
    <name evidence="5" type="ORF">C0Q70_16211</name>
</gene>
<dbReference type="GO" id="GO:0046921">
    <property type="term" value="F:alpha-(1-&gt;6)-fucosyltransferase activity"/>
    <property type="evidence" value="ECO:0007669"/>
    <property type="project" value="TreeGrafter"/>
</dbReference>
<dbReference type="OrthoDB" id="6435034at2759"/>
<feature type="domain" description="GT23" evidence="4">
    <location>
        <begin position="303"/>
        <end position="588"/>
    </location>
</feature>
<evidence type="ECO:0000313" key="5">
    <source>
        <dbReference type="EMBL" id="PVD22951.1"/>
    </source>
</evidence>
<dbReference type="EMBL" id="PZQS01000010">
    <property type="protein sequence ID" value="PVD22951.1"/>
    <property type="molecule type" value="Genomic_DNA"/>
</dbReference>
<feature type="region of interest" description="Important for donor substrate binding" evidence="3">
    <location>
        <begin position="460"/>
        <end position="461"/>
    </location>
</feature>
<dbReference type="Proteomes" id="UP000245119">
    <property type="component" value="Linkage Group LG10"/>
</dbReference>
<keyword evidence="1 3" id="KW-0328">Glycosyltransferase</keyword>
<comment type="caution">
    <text evidence="5">The sequence shown here is derived from an EMBL/GenBank/DDBJ whole genome shotgun (WGS) entry which is preliminary data.</text>
</comment>
<dbReference type="PANTHER" id="PTHR13132:SF29">
    <property type="entry name" value="ALPHA-(1,6)-FUCOSYLTRANSFERASE"/>
    <property type="match status" value="1"/>
</dbReference>
<dbReference type="Gene3D" id="1.10.287.1060">
    <property type="entry name" value="ESAT-6-like"/>
    <property type="match status" value="1"/>
</dbReference>
<accession>A0A2T7NP57</accession>
<comment type="similarity">
    <text evidence="3">Belongs to the glycosyltransferase 23 family.</text>
</comment>
<dbReference type="InterPro" id="IPR027350">
    <property type="entry name" value="GT23_dom"/>
</dbReference>
<evidence type="ECO:0000256" key="1">
    <source>
        <dbReference type="ARBA" id="ARBA00022676"/>
    </source>
</evidence>
<evidence type="ECO:0000256" key="3">
    <source>
        <dbReference type="PROSITE-ProRule" id="PRU00992"/>
    </source>
</evidence>
<dbReference type="Gene3D" id="2.30.30.40">
    <property type="entry name" value="SH3 Domains"/>
    <property type="match status" value="1"/>
</dbReference>
<dbReference type="AlphaFoldDB" id="A0A2T7NP57"/>
<dbReference type="SUPFAM" id="SSF50044">
    <property type="entry name" value="SH3-domain"/>
    <property type="match status" value="1"/>
</dbReference>
<dbReference type="STRING" id="400727.A0A2T7NP57"/>
<dbReference type="InterPro" id="IPR036028">
    <property type="entry name" value="SH3-like_dom_sf"/>
</dbReference>
<dbReference type="PROSITE" id="PS51659">
    <property type="entry name" value="GT23"/>
    <property type="match status" value="1"/>
</dbReference>
<dbReference type="InterPro" id="IPR045573">
    <property type="entry name" value="Fut8_N_cat"/>
</dbReference>